<gene>
    <name evidence="2" type="ordered locus">Halha_1213</name>
</gene>
<organism evidence="2 3">
    <name type="scientific">Halobacteroides halobius (strain ATCC 35273 / DSM 5150 / MD-1)</name>
    <dbReference type="NCBI Taxonomy" id="748449"/>
    <lineage>
        <taxon>Bacteria</taxon>
        <taxon>Bacillati</taxon>
        <taxon>Bacillota</taxon>
        <taxon>Clostridia</taxon>
        <taxon>Halanaerobiales</taxon>
        <taxon>Halobacteroidaceae</taxon>
        <taxon>Halobacteroides</taxon>
    </lineage>
</organism>
<dbReference type="RefSeq" id="WP_015326882.1">
    <property type="nucleotide sequence ID" value="NC_019978.1"/>
</dbReference>
<dbReference type="EMBL" id="CP003359">
    <property type="protein sequence ID" value="AGB41160.1"/>
    <property type="molecule type" value="Genomic_DNA"/>
</dbReference>
<dbReference type="PANTHER" id="PTHR40032:SF1">
    <property type="entry name" value="EXPORTED PROTEIN"/>
    <property type="match status" value="1"/>
</dbReference>
<evidence type="ECO:0000313" key="3">
    <source>
        <dbReference type="Proteomes" id="UP000010880"/>
    </source>
</evidence>
<evidence type="ECO:0000259" key="1">
    <source>
        <dbReference type="Pfam" id="PF12671"/>
    </source>
</evidence>
<dbReference type="PANTHER" id="PTHR40032">
    <property type="entry name" value="EXPORTED PROTEIN-RELATED"/>
    <property type="match status" value="1"/>
</dbReference>
<dbReference type="Proteomes" id="UP000010880">
    <property type="component" value="Chromosome"/>
</dbReference>
<dbReference type="KEGG" id="hhl:Halha_1213"/>
<keyword evidence="3" id="KW-1185">Reference proteome</keyword>
<dbReference type="Pfam" id="PF12671">
    <property type="entry name" value="Amidase_6"/>
    <property type="match status" value="1"/>
</dbReference>
<accession>L0K9D9</accession>
<dbReference type="InterPro" id="IPR024301">
    <property type="entry name" value="Amidase_6"/>
</dbReference>
<protein>
    <recommendedName>
        <fullName evidence="1">Putative amidase domain-containing protein</fullName>
    </recommendedName>
</protein>
<dbReference type="STRING" id="748449.Halha_1213"/>
<feature type="domain" description="Putative amidase" evidence="1">
    <location>
        <begin position="208"/>
        <end position="368"/>
    </location>
</feature>
<dbReference type="HOGENOM" id="CLU_046705_0_0_9"/>
<dbReference type="OrthoDB" id="2194542at2"/>
<evidence type="ECO:0000313" key="2">
    <source>
        <dbReference type="EMBL" id="AGB41160.1"/>
    </source>
</evidence>
<dbReference type="eggNOG" id="COG3170">
    <property type="taxonomic scope" value="Bacteria"/>
</dbReference>
<dbReference type="PATRIC" id="fig|748449.3.peg.1172"/>
<sequence length="373" mass="43065">MIILIKLKRRLLILLSVVFLLSCAIGVGLYIKSSKDPTVAVTNNTQDIVTNKINRIFKIRTKALLENNKKRLANLYNRKTKTGIWAYEHELKRMNYLHQWATKQGVKFKAIKPQIVIKRIKKKNEDITVNLTVSTEYKYAYQNAPQQVNSFRTGTYHSLDLENYKKELSITKEWYRDPLASSLSLTKIEKIRQLILAKKPKDLSTLNQRRVKAIKYVDQYCGAASPPKYGFNYNSKYKNYNYQGGDCANFASQMLYEGAGFRKNRIWNYRQGKGTRAWLNAKAFNSYMLNSGRASLIARGSYSKVLKTSYKLLPGDYIAYEKKGEVAHISVVSGIDSKGYILVNSHNADRHRVPWDLGWSNKGVKFWLVHVNY</sequence>
<dbReference type="AlphaFoldDB" id="L0K9D9"/>
<dbReference type="PROSITE" id="PS51257">
    <property type="entry name" value="PROKAR_LIPOPROTEIN"/>
    <property type="match status" value="1"/>
</dbReference>
<name>L0K9D9_HALHC</name>
<proteinExistence type="predicted"/>
<reference evidence="3" key="1">
    <citation type="submission" date="2012-02" db="EMBL/GenBank/DDBJ databases">
        <title>The complete genome of Halobacteroides halobius DSM 5150.</title>
        <authorList>
            <person name="Lucas S."/>
            <person name="Copeland A."/>
            <person name="Lapidus A."/>
            <person name="Glavina del Rio T."/>
            <person name="Dalin E."/>
            <person name="Tice H."/>
            <person name="Bruce D."/>
            <person name="Goodwin L."/>
            <person name="Pitluck S."/>
            <person name="Peters L."/>
            <person name="Mikhailova N."/>
            <person name="Gu W."/>
            <person name="Kyrpides N."/>
            <person name="Mavromatis K."/>
            <person name="Ivanova N."/>
            <person name="Brettin T."/>
            <person name="Detter J.C."/>
            <person name="Han C."/>
            <person name="Larimer F."/>
            <person name="Land M."/>
            <person name="Hauser L."/>
            <person name="Markowitz V."/>
            <person name="Cheng J.-F."/>
            <person name="Hugenholtz P."/>
            <person name="Woyke T."/>
            <person name="Wu D."/>
            <person name="Tindall B."/>
            <person name="Pomrenke H."/>
            <person name="Brambilla E."/>
            <person name="Klenk H.-P."/>
            <person name="Eisen J.A."/>
        </authorList>
    </citation>
    <scope>NUCLEOTIDE SEQUENCE [LARGE SCALE GENOMIC DNA]</scope>
    <source>
        <strain evidence="3">ATCC 35273 / DSM 5150 / MD-1</strain>
    </source>
</reference>